<keyword evidence="2" id="KW-1185">Reference proteome</keyword>
<dbReference type="EMBL" id="SMLW01000270">
    <property type="protein sequence ID" value="MTI23670.1"/>
    <property type="molecule type" value="Genomic_DNA"/>
</dbReference>
<accession>A0ABW9RL83</accession>
<reference evidence="1 2" key="1">
    <citation type="submission" date="2019-02" db="EMBL/GenBank/DDBJ databases">
        <authorList>
            <person name="Goldberg S.R."/>
            <person name="Haltli B.A."/>
            <person name="Correa H."/>
            <person name="Russell K.G."/>
        </authorList>
    </citation>
    <scope>NUCLEOTIDE SEQUENCE [LARGE SCALE GENOMIC DNA]</scope>
    <source>
        <strain evidence="1 2">JCM 16186</strain>
    </source>
</reference>
<dbReference type="SUPFAM" id="SSF52058">
    <property type="entry name" value="L domain-like"/>
    <property type="match status" value="1"/>
</dbReference>
<gene>
    <name evidence="1" type="ORF">E1163_01760</name>
</gene>
<evidence type="ECO:0000313" key="1">
    <source>
        <dbReference type="EMBL" id="MTI23670.1"/>
    </source>
</evidence>
<evidence type="ECO:0000313" key="2">
    <source>
        <dbReference type="Proteomes" id="UP000798808"/>
    </source>
</evidence>
<dbReference type="Proteomes" id="UP000798808">
    <property type="component" value="Unassembled WGS sequence"/>
</dbReference>
<comment type="caution">
    <text evidence="1">The sequence shown here is derived from an EMBL/GenBank/DDBJ whole genome shotgun (WGS) entry which is preliminary data.</text>
</comment>
<feature type="non-terminal residue" evidence="1">
    <location>
        <position position="182"/>
    </location>
</feature>
<name>A0ABW9RL83_9BACT</name>
<sequence>MNTTFTDEEKLEYAGMDYLRSGVKEPETVYDLYVNNYPFLYLPENLRLANNVIYFSIRDSWNVDWNHASTLINQFPKLKKLYLVSNNFEVVPFSASKLTGLEELLIENNRNLHIERAMSEISKLKSLKKLALFTLPYSQLPDEVLNLQNLEEIWIGANDSLDYEQHFKILKKMKKLQALTIV</sequence>
<protein>
    <recommendedName>
        <fullName evidence="3">Leucine-rich repeat domain-containing protein</fullName>
    </recommendedName>
</protein>
<evidence type="ECO:0008006" key="3">
    <source>
        <dbReference type="Google" id="ProtNLM"/>
    </source>
</evidence>
<dbReference type="InterPro" id="IPR032675">
    <property type="entry name" value="LRR_dom_sf"/>
</dbReference>
<dbReference type="Gene3D" id="3.80.10.10">
    <property type="entry name" value="Ribonuclease Inhibitor"/>
    <property type="match status" value="1"/>
</dbReference>
<dbReference type="RefSeq" id="WP_221417905.1">
    <property type="nucleotide sequence ID" value="NZ_SMLW01000270.1"/>
</dbReference>
<proteinExistence type="predicted"/>
<organism evidence="1 2">
    <name type="scientific">Fulvivirga kasyanovii</name>
    <dbReference type="NCBI Taxonomy" id="396812"/>
    <lineage>
        <taxon>Bacteria</taxon>
        <taxon>Pseudomonadati</taxon>
        <taxon>Bacteroidota</taxon>
        <taxon>Cytophagia</taxon>
        <taxon>Cytophagales</taxon>
        <taxon>Fulvivirgaceae</taxon>
        <taxon>Fulvivirga</taxon>
    </lineage>
</organism>